<dbReference type="Proteomes" id="UP000016605">
    <property type="component" value="Unassembled WGS sequence"/>
</dbReference>
<evidence type="ECO:0000256" key="2">
    <source>
        <dbReference type="SAM" id="MobiDB-lite"/>
    </source>
</evidence>
<feature type="region of interest" description="Disordered" evidence="2">
    <location>
        <begin position="35"/>
        <end position="65"/>
    </location>
</feature>
<evidence type="ECO:0000259" key="4">
    <source>
        <dbReference type="PROSITE" id="PS51109"/>
    </source>
</evidence>
<protein>
    <submittedName>
        <fullName evidence="5">G5 domain protein</fullName>
    </submittedName>
</protein>
<name>U2RSY4_LEIAQ</name>
<accession>U2RSY4</accession>
<keyword evidence="1 3" id="KW-0732">Signal</keyword>
<feature type="region of interest" description="Disordered" evidence="2">
    <location>
        <begin position="132"/>
        <end position="156"/>
    </location>
</feature>
<feature type="signal peptide" evidence="3">
    <location>
        <begin position="1"/>
        <end position="32"/>
    </location>
</feature>
<evidence type="ECO:0000313" key="5">
    <source>
        <dbReference type="EMBL" id="ERK71664.1"/>
    </source>
</evidence>
<dbReference type="Gene3D" id="2.20.230.10">
    <property type="entry name" value="Resuscitation-promoting factor rpfb"/>
    <property type="match status" value="1"/>
</dbReference>
<dbReference type="SMART" id="SM01208">
    <property type="entry name" value="G5"/>
    <property type="match status" value="1"/>
</dbReference>
<dbReference type="PROSITE" id="PS51109">
    <property type="entry name" value="G5"/>
    <property type="match status" value="1"/>
</dbReference>
<gene>
    <name evidence="5" type="ORF">N136_01987</name>
</gene>
<comment type="caution">
    <text evidence="5">The sequence shown here is derived from an EMBL/GenBank/DDBJ whole genome shotgun (WGS) entry which is preliminary data.</text>
</comment>
<dbReference type="InterPro" id="IPR011098">
    <property type="entry name" value="G5_dom"/>
</dbReference>
<dbReference type="AlphaFoldDB" id="U2RSY4"/>
<evidence type="ECO:0000313" key="6">
    <source>
        <dbReference type="Proteomes" id="UP000016605"/>
    </source>
</evidence>
<organism evidence="5 6">
    <name type="scientific">Leifsonia aquatica ATCC 14665</name>
    <dbReference type="NCBI Taxonomy" id="1358026"/>
    <lineage>
        <taxon>Bacteria</taxon>
        <taxon>Bacillati</taxon>
        <taxon>Actinomycetota</taxon>
        <taxon>Actinomycetes</taxon>
        <taxon>Micrococcales</taxon>
        <taxon>Microbacteriaceae</taxon>
        <taxon>Leifsonia</taxon>
    </lineage>
</organism>
<dbReference type="EMBL" id="AWVQ01000244">
    <property type="protein sequence ID" value="ERK71664.1"/>
    <property type="molecule type" value="Genomic_DNA"/>
</dbReference>
<dbReference type="Pfam" id="PF07501">
    <property type="entry name" value="G5"/>
    <property type="match status" value="1"/>
</dbReference>
<feature type="chain" id="PRO_5004633979" evidence="3">
    <location>
        <begin position="33"/>
        <end position="212"/>
    </location>
</feature>
<sequence length="212" mass="20950">MNVARPRLGKGGWSIVGGAAALAVLVSVSAYAAGGQPPAETAETDAISVQTQRNATPTPTPTPVTEVTTVDVDTAIPFAATTVDDPARDVGTSAVTTAGRDGVKTSTYSVTLVDGTETGRTLVSEAVTTPPVDQVTSVGSRQPAPAAPPAPPAAEAQGGCDPNYAGACVPIASDVDCAGGSGNGPAYVRGPVQVVGTDIYDLDRDGDGVGCE</sequence>
<reference evidence="5 6" key="1">
    <citation type="submission" date="2013-08" db="EMBL/GenBank/DDBJ databases">
        <authorList>
            <person name="Weinstock G."/>
            <person name="Sodergren E."/>
            <person name="Wylie T."/>
            <person name="Fulton L."/>
            <person name="Fulton R."/>
            <person name="Fronick C."/>
            <person name="O'Laughlin M."/>
            <person name="Godfrey J."/>
            <person name="Miner T."/>
            <person name="Herter B."/>
            <person name="Appelbaum E."/>
            <person name="Cordes M."/>
            <person name="Lek S."/>
            <person name="Wollam A."/>
            <person name="Pepin K.H."/>
            <person name="Palsikar V.B."/>
            <person name="Mitreva M."/>
            <person name="Wilson R.K."/>
        </authorList>
    </citation>
    <scope>NUCLEOTIDE SEQUENCE [LARGE SCALE GENOMIC DNA]</scope>
    <source>
        <strain evidence="5 6">ATCC 14665</strain>
    </source>
</reference>
<evidence type="ECO:0000256" key="3">
    <source>
        <dbReference type="SAM" id="SignalP"/>
    </source>
</evidence>
<dbReference type="HOGENOM" id="CLU_112855_0_0_11"/>
<dbReference type="PATRIC" id="fig|1358026.3.peg.1699"/>
<feature type="domain" description="G5" evidence="4">
    <location>
        <begin position="61"/>
        <end position="142"/>
    </location>
</feature>
<proteinExistence type="predicted"/>
<evidence type="ECO:0000256" key="1">
    <source>
        <dbReference type="ARBA" id="ARBA00022729"/>
    </source>
</evidence>